<comment type="caution">
    <text evidence="2">The sequence shown here is derived from an EMBL/GenBank/DDBJ whole genome shotgun (WGS) entry which is preliminary data.</text>
</comment>
<name>A0A9J6DWK2_RHIMP</name>
<feature type="compositionally biased region" description="Basic and acidic residues" evidence="1">
    <location>
        <begin position="7"/>
        <end position="21"/>
    </location>
</feature>
<proteinExistence type="predicted"/>
<reference evidence="2" key="1">
    <citation type="journal article" date="2020" name="Cell">
        <title>Large-Scale Comparative Analyses of Tick Genomes Elucidate Their Genetic Diversity and Vector Capacities.</title>
        <authorList>
            <consortium name="Tick Genome and Microbiome Consortium (TIGMIC)"/>
            <person name="Jia N."/>
            <person name="Wang J."/>
            <person name="Shi W."/>
            <person name="Du L."/>
            <person name="Sun Y."/>
            <person name="Zhan W."/>
            <person name="Jiang J.F."/>
            <person name="Wang Q."/>
            <person name="Zhang B."/>
            <person name="Ji P."/>
            <person name="Bell-Sakyi L."/>
            <person name="Cui X.M."/>
            <person name="Yuan T.T."/>
            <person name="Jiang B.G."/>
            <person name="Yang W.F."/>
            <person name="Lam T.T."/>
            <person name="Chang Q.C."/>
            <person name="Ding S.J."/>
            <person name="Wang X.J."/>
            <person name="Zhu J.G."/>
            <person name="Ruan X.D."/>
            <person name="Zhao L."/>
            <person name="Wei J.T."/>
            <person name="Ye R.Z."/>
            <person name="Que T.C."/>
            <person name="Du C.H."/>
            <person name="Zhou Y.H."/>
            <person name="Cheng J.X."/>
            <person name="Dai P.F."/>
            <person name="Guo W.B."/>
            <person name="Han X.H."/>
            <person name="Huang E.J."/>
            <person name="Li L.F."/>
            <person name="Wei W."/>
            <person name="Gao Y.C."/>
            <person name="Liu J.Z."/>
            <person name="Shao H.Z."/>
            <person name="Wang X."/>
            <person name="Wang C.C."/>
            <person name="Yang T.C."/>
            <person name="Huo Q.B."/>
            <person name="Li W."/>
            <person name="Chen H.Y."/>
            <person name="Chen S.E."/>
            <person name="Zhou L.G."/>
            <person name="Ni X.B."/>
            <person name="Tian J.H."/>
            <person name="Sheng Y."/>
            <person name="Liu T."/>
            <person name="Pan Y.S."/>
            <person name="Xia L.Y."/>
            <person name="Li J."/>
            <person name="Zhao F."/>
            <person name="Cao W.C."/>
        </authorList>
    </citation>
    <scope>NUCLEOTIDE SEQUENCE</scope>
    <source>
        <strain evidence="2">Rmic-2018</strain>
    </source>
</reference>
<dbReference type="Proteomes" id="UP000821866">
    <property type="component" value="Unassembled WGS sequence"/>
</dbReference>
<keyword evidence="3" id="KW-1185">Reference proteome</keyword>
<organism evidence="2 3">
    <name type="scientific">Rhipicephalus microplus</name>
    <name type="common">Cattle tick</name>
    <name type="synonym">Boophilus microplus</name>
    <dbReference type="NCBI Taxonomy" id="6941"/>
    <lineage>
        <taxon>Eukaryota</taxon>
        <taxon>Metazoa</taxon>
        <taxon>Ecdysozoa</taxon>
        <taxon>Arthropoda</taxon>
        <taxon>Chelicerata</taxon>
        <taxon>Arachnida</taxon>
        <taxon>Acari</taxon>
        <taxon>Parasitiformes</taxon>
        <taxon>Ixodida</taxon>
        <taxon>Ixodoidea</taxon>
        <taxon>Ixodidae</taxon>
        <taxon>Rhipicephalinae</taxon>
        <taxon>Rhipicephalus</taxon>
        <taxon>Boophilus</taxon>
    </lineage>
</organism>
<evidence type="ECO:0000313" key="2">
    <source>
        <dbReference type="EMBL" id="KAH8026559.1"/>
    </source>
</evidence>
<reference evidence="2" key="2">
    <citation type="submission" date="2021-09" db="EMBL/GenBank/DDBJ databases">
        <authorList>
            <person name="Jia N."/>
            <person name="Wang J."/>
            <person name="Shi W."/>
            <person name="Du L."/>
            <person name="Sun Y."/>
            <person name="Zhan W."/>
            <person name="Jiang J."/>
            <person name="Wang Q."/>
            <person name="Zhang B."/>
            <person name="Ji P."/>
            <person name="Sakyi L.B."/>
            <person name="Cui X."/>
            <person name="Yuan T."/>
            <person name="Jiang B."/>
            <person name="Yang W."/>
            <person name="Lam T.T.-Y."/>
            <person name="Chang Q."/>
            <person name="Ding S."/>
            <person name="Wang X."/>
            <person name="Zhu J."/>
            <person name="Ruan X."/>
            <person name="Zhao L."/>
            <person name="Wei J."/>
            <person name="Que T."/>
            <person name="Du C."/>
            <person name="Cheng J."/>
            <person name="Dai P."/>
            <person name="Han X."/>
            <person name="Huang E."/>
            <person name="Gao Y."/>
            <person name="Liu J."/>
            <person name="Shao H."/>
            <person name="Ye R."/>
            <person name="Li L."/>
            <person name="Wei W."/>
            <person name="Wang X."/>
            <person name="Wang C."/>
            <person name="Huo Q."/>
            <person name="Li W."/>
            <person name="Guo W."/>
            <person name="Chen H."/>
            <person name="Chen S."/>
            <person name="Zhou L."/>
            <person name="Zhou L."/>
            <person name="Ni X."/>
            <person name="Tian J."/>
            <person name="Zhou Y."/>
            <person name="Sheng Y."/>
            <person name="Liu T."/>
            <person name="Pan Y."/>
            <person name="Xia L."/>
            <person name="Li J."/>
            <person name="Zhao F."/>
            <person name="Cao W."/>
        </authorList>
    </citation>
    <scope>NUCLEOTIDE SEQUENCE</scope>
    <source>
        <strain evidence="2">Rmic-2018</strain>
        <tissue evidence="2">Larvae</tissue>
    </source>
</reference>
<protein>
    <submittedName>
        <fullName evidence="2">Uncharacterized protein</fullName>
    </submittedName>
</protein>
<gene>
    <name evidence="2" type="ORF">HPB51_021453</name>
</gene>
<evidence type="ECO:0000313" key="3">
    <source>
        <dbReference type="Proteomes" id="UP000821866"/>
    </source>
</evidence>
<evidence type="ECO:0000256" key="1">
    <source>
        <dbReference type="SAM" id="MobiDB-lite"/>
    </source>
</evidence>
<dbReference type="AlphaFoldDB" id="A0A9J6DWK2"/>
<accession>A0A9J6DWK2</accession>
<feature type="compositionally biased region" description="Basic residues" evidence="1">
    <location>
        <begin position="28"/>
        <end position="43"/>
    </location>
</feature>
<feature type="region of interest" description="Disordered" evidence="1">
    <location>
        <begin position="1"/>
        <end position="63"/>
    </location>
</feature>
<dbReference type="EMBL" id="JABSTU010000007">
    <property type="protein sequence ID" value="KAH8026559.1"/>
    <property type="molecule type" value="Genomic_DNA"/>
</dbReference>
<sequence>MISMQDAHPERQEVKPSDTRFHSPSPTSKRRGSRSQSKQRRKNQPQELLLGSAAPEASDGPLLQQQQPGLTLVRPVGQQPCQRHHSNLTFTANITQADGPNLHEHLGSDHYIIQTIVKAGPQRRKSKQPALVDWDGFRELRATASTESATSIDQWTASLLRDVKRATETPPKDAVGER</sequence>